<dbReference type="PANTHER" id="PTHR30006:SF24">
    <property type="entry name" value="SLL0237 PROTEIN"/>
    <property type="match status" value="1"/>
</dbReference>
<organism evidence="3 4">
    <name type="scientific">Pusillimonas noertemannii</name>
    <dbReference type="NCBI Taxonomy" id="305977"/>
    <lineage>
        <taxon>Bacteria</taxon>
        <taxon>Pseudomonadati</taxon>
        <taxon>Pseudomonadota</taxon>
        <taxon>Betaproteobacteria</taxon>
        <taxon>Burkholderiales</taxon>
        <taxon>Alcaligenaceae</taxon>
        <taxon>Pusillimonas</taxon>
    </lineage>
</organism>
<feature type="chain" id="PRO_5015644245" evidence="2">
    <location>
        <begin position="21"/>
        <end position="347"/>
    </location>
</feature>
<dbReference type="Gene3D" id="3.40.190.10">
    <property type="entry name" value="Periplasmic binding protein-like II"/>
    <property type="match status" value="2"/>
</dbReference>
<protein>
    <submittedName>
        <fullName evidence="3">Iron(III) transport system substrate-binding protein</fullName>
    </submittedName>
</protein>
<dbReference type="EMBL" id="QEKO01000003">
    <property type="protein sequence ID" value="PVY61618.1"/>
    <property type="molecule type" value="Genomic_DNA"/>
</dbReference>
<keyword evidence="1 2" id="KW-0732">Signal</keyword>
<dbReference type="OrthoDB" id="366726at2"/>
<dbReference type="Proteomes" id="UP000246145">
    <property type="component" value="Unassembled WGS sequence"/>
</dbReference>
<dbReference type="PANTHER" id="PTHR30006">
    <property type="entry name" value="THIAMINE-BINDING PERIPLASMIC PROTEIN-RELATED"/>
    <property type="match status" value="1"/>
</dbReference>
<dbReference type="STRING" id="1231391.GCA_000308195_02314"/>
<dbReference type="AlphaFoldDB" id="A0A2U1CKU8"/>
<keyword evidence="4" id="KW-1185">Reference proteome</keyword>
<feature type="signal peptide" evidence="2">
    <location>
        <begin position="1"/>
        <end position="20"/>
    </location>
</feature>
<dbReference type="InterPro" id="IPR006059">
    <property type="entry name" value="SBP"/>
</dbReference>
<dbReference type="RefSeq" id="WP_017524667.1">
    <property type="nucleotide sequence ID" value="NZ_JACCEX010000003.1"/>
</dbReference>
<comment type="caution">
    <text evidence="3">The sequence shown here is derived from an EMBL/GenBank/DDBJ whole genome shotgun (WGS) entry which is preliminary data.</text>
</comment>
<proteinExistence type="predicted"/>
<reference evidence="3 4" key="1">
    <citation type="submission" date="2018-04" db="EMBL/GenBank/DDBJ databases">
        <title>Genomic Encyclopedia of Type Strains, Phase IV (KMG-IV): sequencing the most valuable type-strain genomes for metagenomic binning, comparative biology and taxonomic classification.</title>
        <authorList>
            <person name="Goeker M."/>
        </authorList>
    </citation>
    <scope>NUCLEOTIDE SEQUENCE [LARGE SCALE GENOMIC DNA]</scope>
    <source>
        <strain evidence="3 4">DSM 10065</strain>
    </source>
</reference>
<name>A0A2U1CKU8_9BURK</name>
<dbReference type="Pfam" id="PF13416">
    <property type="entry name" value="SBP_bac_8"/>
    <property type="match status" value="1"/>
</dbReference>
<evidence type="ECO:0000256" key="2">
    <source>
        <dbReference type="SAM" id="SignalP"/>
    </source>
</evidence>
<evidence type="ECO:0000313" key="4">
    <source>
        <dbReference type="Proteomes" id="UP000246145"/>
    </source>
</evidence>
<sequence>MRSFLLAVAVLCFAMGPAVAAGPQELQALAAYDGPDYLDRLLNEARKEGELTLYTSATMEDITAVNDAFEKKYGIKVNVWRAGADKVLQRVVTEAQGKRYDVDVIEASTPALESLHRERLLAAVRSPRHAGLIEGAVPPHREWVGSRLNVFVHAYNTELVRKQDLPKSYQELADPKWKGKLGIEAADEDWFANVVDSLGEEQGLALFRKIVATNGISVRKGHTLLTNMVASGEVPFALTVYNFTAEQFKQEGAPLDWFVMPPAIARANGLAVPRQAPHPHAALLYYDFSISEEGQQILADRNFVPTSSNIQSALGNTPMKLVDVAKLLDEADKWTNLYEQIFIKQAR</sequence>
<evidence type="ECO:0000256" key="1">
    <source>
        <dbReference type="ARBA" id="ARBA00022729"/>
    </source>
</evidence>
<dbReference type="SUPFAM" id="SSF53850">
    <property type="entry name" value="Periplasmic binding protein-like II"/>
    <property type="match status" value="1"/>
</dbReference>
<gene>
    <name evidence="3" type="ORF">C7440_2346</name>
</gene>
<accession>A0A2U1CKU8</accession>
<evidence type="ECO:0000313" key="3">
    <source>
        <dbReference type="EMBL" id="PVY61618.1"/>
    </source>
</evidence>